<reference evidence="5" key="2">
    <citation type="submission" date="2019-11" db="UniProtKB">
        <authorList>
            <consortium name="WormBaseParasite"/>
        </authorList>
    </citation>
    <scope>IDENTIFICATION</scope>
</reference>
<evidence type="ECO:0000313" key="3">
    <source>
        <dbReference type="EMBL" id="VDD77723.1"/>
    </source>
</evidence>
<reference evidence="3 4" key="1">
    <citation type="submission" date="2018-10" db="EMBL/GenBank/DDBJ databases">
        <authorList>
            <consortium name="Pathogen Informatics"/>
        </authorList>
    </citation>
    <scope>NUCLEOTIDE SEQUENCE [LARGE SCALE GENOMIC DNA]</scope>
</reference>
<keyword evidence="1" id="KW-1133">Transmembrane helix</keyword>
<name>A0A0R3U9X7_MESCO</name>
<organism evidence="3 4">
    <name type="scientific">Mesocestoides corti</name>
    <name type="common">Flatworm</name>
    <dbReference type="NCBI Taxonomy" id="53468"/>
    <lineage>
        <taxon>Eukaryota</taxon>
        <taxon>Metazoa</taxon>
        <taxon>Spiralia</taxon>
        <taxon>Lophotrochozoa</taxon>
        <taxon>Platyhelminthes</taxon>
        <taxon>Cestoda</taxon>
        <taxon>Eucestoda</taxon>
        <taxon>Cyclophyllidea</taxon>
        <taxon>Mesocestoididae</taxon>
        <taxon>Mesocestoides</taxon>
    </lineage>
</organism>
<evidence type="ECO:0000313" key="5">
    <source>
        <dbReference type="WBParaSite" id="MCU_011550-RA"/>
    </source>
</evidence>
<sequence length="141" mass="15373">MHLRKLTAALLALACLALVISLSLPYWKCGNLFEKCIEEGSENLHEMMAVGALLAIGLVLLFLAFLLDVLLLCRSQALPGTITARFLFIYLGAATTFTAVVLYTFFELGQWGYFLAIVGATIAFVVQKLAMMSSRCVTTDA</sequence>
<dbReference type="Proteomes" id="UP000267029">
    <property type="component" value="Unassembled WGS sequence"/>
</dbReference>
<feature type="signal peptide" evidence="2">
    <location>
        <begin position="1"/>
        <end position="21"/>
    </location>
</feature>
<dbReference type="EMBL" id="UXSR01000952">
    <property type="protein sequence ID" value="VDD77723.1"/>
    <property type="molecule type" value="Genomic_DNA"/>
</dbReference>
<evidence type="ECO:0000313" key="4">
    <source>
        <dbReference type="Proteomes" id="UP000267029"/>
    </source>
</evidence>
<accession>A0A0R3U9X7</accession>
<dbReference type="AlphaFoldDB" id="A0A0R3U9X7"/>
<dbReference type="OrthoDB" id="6244800at2759"/>
<evidence type="ECO:0000256" key="2">
    <source>
        <dbReference type="SAM" id="SignalP"/>
    </source>
</evidence>
<gene>
    <name evidence="3" type="ORF">MCOS_LOCUS3726</name>
</gene>
<feature type="chain" id="PRO_5043132238" evidence="2">
    <location>
        <begin position="22"/>
        <end position="141"/>
    </location>
</feature>
<keyword evidence="2" id="KW-0732">Signal</keyword>
<protein>
    <submittedName>
        <fullName evidence="5">Expressed conserved protein</fullName>
    </submittedName>
</protein>
<keyword evidence="1" id="KW-0812">Transmembrane</keyword>
<keyword evidence="4" id="KW-1185">Reference proteome</keyword>
<feature type="transmembrane region" description="Helical" evidence="1">
    <location>
        <begin position="47"/>
        <end position="72"/>
    </location>
</feature>
<proteinExistence type="predicted"/>
<dbReference type="WBParaSite" id="MCU_011550-RA">
    <property type="protein sequence ID" value="MCU_011550-RA"/>
    <property type="gene ID" value="MCU_011550"/>
</dbReference>
<feature type="transmembrane region" description="Helical" evidence="1">
    <location>
        <begin position="84"/>
        <end position="105"/>
    </location>
</feature>
<keyword evidence="1" id="KW-0472">Membrane</keyword>
<feature type="transmembrane region" description="Helical" evidence="1">
    <location>
        <begin position="111"/>
        <end position="130"/>
    </location>
</feature>
<evidence type="ECO:0000256" key="1">
    <source>
        <dbReference type="SAM" id="Phobius"/>
    </source>
</evidence>